<keyword evidence="1" id="KW-0805">Transcription regulation</keyword>
<keyword evidence="3" id="KW-0804">Transcription</keyword>
<dbReference type="GO" id="GO:0006355">
    <property type="term" value="P:regulation of DNA-templated transcription"/>
    <property type="evidence" value="ECO:0007669"/>
    <property type="project" value="InterPro"/>
</dbReference>
<accession>A0A7W7WLY5</accession>
<dbReference type="EMBL" id="JACHJR010000001">
    <property type="protein sequence ID" value="MBB4951570.1"/>
    <property type="molecule type" value="Genomic_DNA"/>
</dbReference>
<keyword evidence="2 5" id="KW-0238">DNA-binding</keyword>
<evidence type="ECO:0000313" key="5">
    <source>
        <dbReference type="EMBL" id="MBB4951570.1"/>
    </source>
</evidence>
<dbReference type="PANTHER" id="PTHR44688">
    <property type="entry name" value="DNA-BINDING TRANSCRIPTIONAL ACTIVATOR DEVR_DOSR"/>
    <property type="match status" value="1"/>
</dbReference>
<dbReference type="InterPro" id="IPR036388">
    <property type="entry name" value="WH-like_DNA-bd_sf"/>
</dbReference>
<evidence type="ECO:0000259" key="4">
    <source>
        <dbReference type="PROSITE" id="PS50043"/>
    </source>
</evidence>
<dbReference type="InterPro" id="IPR000792">
    <property type="entry name" value="Tscrpt_reg_LuxR_C"/>
</dbReference>
<evidence type="ECO:0000313" key="6">
    <source>
        <dbReference type="Proteomes" id="UP000573327"/>
    </source>
</evidence>
<proteinExistence type="predicted"/>
<dbReference type="PRINTS" id="PR00038">
    <property type="entry name" value="HTHLUXR"/>
</dbReference>
<sequence>MTEAPWAGLLLLDGCTHAAPAARQGELRDRQVPDGAIRPAVTTVVVAARPAGWPDQASAAVDRPDPGQPWFAEIGYAHCFALLMAGQVRHACRIAENGYRDEVAAGNIAVAGSWLALRGQVASVANAIAEAETASLLFGGGNSCLRLAPRLAELAVFGDQAGTRQLADRAPESRQFLPWSTLSQAWTTAAGGDTTLAARQALAAADIAMALGQYAVEATASYDVARLGNPNAVRHRLAALADLVPGPVVPAMAGAAAALARSDPGALDVATAEFTELGMELLAAETATVAAALRHTSTPPSAIACRNATTPLLQLTAPLAELTGRERDVALLAANGFTSPAIGHRLGLSARTVDNTLGRTYQKLGVTSRRDLAPLVVGDRP</sequence>
<name>A0A7W7WLY5_9ACTN</name>
<dbReference type="PANTHER" id="PTHR44688:SF16">
    <property type="entry name" value="DNA-BINDING TRANSCRIPTIONAL ACTIVATOR DEVR_DOSR"/>
    <property type="match status" value="1"/>
</dbReference>
<reference evidence="5 6" key="1">
    <citation type="submission" date="2020-08" db="EMBL/GenBank/DDBJ databases">
        <title>Sequencing the genomes of 1000 actinobacteria strains.</title>
        <authorList>
            <person name="Klenk H.-P."/>
        </authorList>
    </citation>
    <scope>NUCLEOTIDE SEQUENCE [LARGE SCALE GENOMIC DNA]</scope>
    <source>
        <strain evidence="5 6">DSM 44786</strain>
    </source>
</reference>
<dbReference type="SUPFAM" id="SSF46894">
    <property type="entry name" value="C-terminal effector domain of the bipartite response regulators"/>
    <property type="match status" value="1"/>
</dbReference>
<dbReference type="GO" id="GO:0003677">
    <property type="term" value="F:DNA binding"/>
    <property type="evidence" value="ECO:0007669"/>
    <property type="project" value="UniProtKB-KW"/>
</dbReference>
<organism evidence="5 6">
    <name type="scientific">Kitasatospora gansuensis</name>
    <dbReference type="NCBI Taxonomy" id="258050"/>
    <lineage>
        <taxon>Bacteria</taxon>
        <taxon>Bacillati</taxon>
        <taxon>Actinomycetota</taxon>
        <taxon>Actinomycetes</taxon>
        <taxon>Kitasatosporales</taxon>
        <taxon>Streptomycetaceae</taxon>
        <taxon>Kitasatospora</taxon>
    </lineage>
</organism>
<dbReference type="Gene3D" id="1.10.10.10">
    <property type="entry name" value="Winged helix-like DNA-binding domain superfamily/Winged helix DNA-binding domain"/>
    <property type="match status" value="1"/>
</dbReference>
<dbReference type="InterPro" id="IPR016032">
    <property type="entry name" value="Sig_transdc_resp-reg_C-effctor"/>
</dbReference>
<dbReference type="AlphaFoldDB" id="A0A7W7WLY5"/>
<evidence type="ECO:0000256" key="2">
    <source>
        <dbReference type="ARBA" id="ARBA00023125"/>
    </source>
</evidence>
<dbReference type="RefSeq" id="WP_184923620.1">
    <property type="nucleotide sequence ID" value="NZ_JACHJR010000001.1"/>
</dbReference>
<dbReference type="Proteomes" id="UP000573327">
    <property type="component" value="Unassembled WGS sequence"/>
</dbReference>
<gene>
    <name evidence="5" type="ORF">F4556_007105</name>
</gene>
<feature type="domain" description="HTH luxR-type" evidence="4">
    <location>
        <begin position="315"/>
        <end position="380"/>
    </location>
</feature>
<comment type="caution">
    <text evidence="5">The sequence shown here is derived from an EMBL/GenBank/DDBJ whole genome shotgun (WGS) entry which is preliminary data.</text>
</comment>
<dbReference type="Pfam" id="PF00196">
    <property type="entry name" value="GerE"/>
    <property type="match status" value="1"/>
</dbReference>
<dbReference type="SMART" id="SM00421">
    <property type="entry name" value="HTH_LUXR"/>
    <property type="match status" value="1"/>
</dbReference>
<keyword evidence="6" id="KW-1185">Reference proteome</keyword>
<protein>
    <submittedName>
        <fullName evidence="5">DNA-binding CsgD family transcriptional regulator</fullName>
    </submittedName>
</protein>
<evidence type="ECO:0000256" key="3">
    <source>
        <dbReference type="ARBA" id="ARBA00023163"/>
    </source>
</evidence>
<dbReference type="CDD" id="cd06170">
    <property type="entry name" value="LuxR_C_like"/>
    <property type="match status" value="1"/>
</dbReference>
<evidence type="ECO:0000256" key="1">
    <source>
        <dbReference type="ARBA" id="ARBA00023015"/>
    </source>
</evidence>
<dbReference type="PROSITE" id="PS50043">
    <property type="entry name" value="HTH_LUXR_2"/>
    <property type="match status" value="1"/>
</dbReference>